<sequence>MLFLTIQGQFVIDSHDTVYNVYEAIWYKMPPKLQLLDVVALRKSLTPPILTAGGLMRLDLNSFAQVN</sequence>
<dbReference type="Proteomes" id="UP000053825">
    <property type="component" value="Unassembled WGS sequence"/>
</dbReference>
<evidence type="ECO:0000313" key="2">
    <source>
        <dbReference type="Proteomes" id="UP000053825"/>
    </source>
</evidence>
<protein>
    <submittedName>
        <fullName evidence="1">Uncharacterized protein</fullName>
    </submittedName>
</protein>
<dbReference type="AlphaFoldDB" id="A0A0L7QIZ9"/>
<comment type="caution">
    <text evidence="1">The sequence shown here is derived from an EMBL/GenBank/DDBJ whole genome shotgun (WGS) entry which is preliminary data.</text>
</comment>
<evidence type="ECO:0000313" key="1">
    <source>
        <dbReference type="EMBL" id="KOC58617.1"/>
    </source>
</evidence>
<keyword evidence="2" id="KW-1185">Reference proteome</keyword>
<name>A0A0L7QIZ9_9HYME</name>
<organism evidence="1 2">
    <name type="scientific">Habropoda laboriosa</name>
    <dbReference type="NCBI Taxonomy" id="597456"/>
    <lineage>
        <taxon>Eukaryota</taxon>
        <taxon>Metazoa</taxon>
        <taxon>Ecdysozoa</taxon>
        <taxon>Arthropoda</taxon>
        <taxon>Hexapoda</taxon>
        <taxon>Insecta</taxon>
        <taxon>Pterygota</taxon>
        <taxon>Neoptera</taxon>
        <taxon>Endopterygota</taxon>
        <taxon>Hymenoptera</taxon>
        <taxon>Apocrita</taxon>
        <taxon>Aculeata</taxon>
        <taxon>Apoidea</taxon>
        <taxon>Anthophila</taxon>
        <taxon>Apidae</taxon>
        <taxon>Habropoda</taxon>
    </lineage>
</organism>
<reference evidence="2" key="1">
    <citation type="submission" date="2015-07" db="EMBL/GenBank/DDBJ databases">
        <title>The genome of Habropoda laboriosa.</title>
        <authorList>
            <person name="Pan H."/>
            <person name="Kapheim K."/>
        </authorList>
    </citation>
    <scope>NUCLEOTIDE SEQUENCE [LARGE SCALE GENOMIC DNA]</scope>
</reference>
<accession>A0A0L7QIZ9</accession>
<gene>
    <name evidence="1" type="ORF">WH47_07554</name>
</gene>
<proteinExistence type="predicted"/>
<dbReference type="EMBL" id="LHQN01017803">
    <property type="protein sequence ID" value="KOC58617.1"/>
    <property type="molecule type" value="Genomic_DNA"/>
</dbReference>